<dbReference type="AlphaFoldDB" id="A0A507CJV5"/>
<dbReference type="SUPFAM" id="SSF52096">
    <property type="entry name" value="ClpP/crotonase"/>
    <property type="match status" value="1"/>
</dbReference>
<comment type="caution">
    <text evidence="1">The sequence shown here is derived from an EMBL/GenBank/DDBJ whole genome shotgun (WGS) entry which is preliminary data.</text>
</comment>
<proteinExistence type="predicted"/>
<dbReference type="InterPro" id="IPR029045">
    <property type="entry name" value="ClpP/crotonase-like_dom_sf"/>
</dbReference>
<accession>A0A507CJV5</accession>
<reference evidence="1 2" key="1">
    <citation type="journal article" date="2019" name="Sci. Rep.">
        <title>Comparative genomics of chytrid fungi reveal insights into the obligate biotrophic and pathogenic lifestyle of Synchytrium endobioticum.</title>
        <authorList>
            <person name="van de Vossenberg B.T.L.H."/>
            <person name="Warris S."/>
            <person name="Nguyen H.D.T."/>
            <person name="van Gent-Pelzer M.P.E."/>
            <person name="Joly D.L."/>
            <person name="van de Geest H.C."/>
            <person name="Bonants P.J.M."/>
            <person name="Smith D.S."/>
            <person name="Levesque C.A."/>
            <person name="van der Lee T.A.J."/>
        </authorList>
    </citation>
    <scope>NUCLEOTIDE SEQUENCE [LARGE SCALE GENOMIC DNA]</scope>
    <source>
        <strain evidence="1 2">JEL517</strain>
    </source>
</reference>
<dbReference type="Proteomes" id="UP000319731">
    <property type="component" value="Unassembled WGS sequence"/>
</dbReference>
<dbReference type="GO" id="GO:0006635">
    <property type="term" value="P:fatty acid beta-oxidation"/>
    <property type="evidence" value="ECO:0007669"/>
    <property type="project" value="TreeGrafter"/>
</dbReference>
<organism evidence="1 2">
    <name type="scientific">Synchytrium microbalum</name>
    <dbReference type="NCBI Taxonomy" id="1806994"/>
    <lineage>
        <taxon>Eukaryota</taxon>
        <taxon>Fungi</taxon>
        <taxon>Fungi incertae sedis</taxon>
        <taxon>Chytridiomycota</taxon>
        <taxon>Chytridiomycota incertae sedis</taxon>
        <taxon>Chytridiomycetes</taxon>
        <taxon>Synchytriales</taxon>
        <taxon>Synchytriaceae</taxon>
        <taxon>Synchytrium</taxon>
    </lineage>
</organism>
<dbReference type="InterPro" id="IPR051053">
    <property type="entry name" value="ECH/Chromodomain_protein"/>
</dbReference>
<dbReference type="CDD" id="cd06558">
    <property type="entry name" value="crotonase-like"/>
    <property type="match status" value="1"/>
</dbReference>
<sequence>MVQLSGFTDVIVTKEGPIGQIKFNRPKSLNAFGGMLVLDTLKALRDFDKDPSIIFTVITGEGRFFSSGADVRAFGSAPHTPAVPTTELEGKVAYINNGAVPIELVRAMIDHKKVLIMALNGGAVGGGCAWFLGAADIVLATQSAYLQVPFSALALVPEMGSRMFAEHVGVRRTTEFLMFGRKINTTEMLDWGIVNQVFPDATFKSDVAQYLATQLEVNDHKSMLETKRLIVEPLREGRINALFRAQDGLAEAMAVKRPMKRFAEKAAKMVAKSKSAKL</sequence>
<dbReference type="InterPro" id="IPR001753">
    <property type="entry name" value="Enoyl-CoA_hydra/iso"/>
</dbReference>
<dbReference type="GeneID" id="42001373"/>
<dbReference type="GO" id="GO:0005782">
    <property type="term" value="C:peroxisomal matrix"/>
    <property type="evidence" value="ECO:0007669"/>
    <property type="project" value="TreeGrafter"/>
</dbReference>
<dbReference type="PANTHER" id="PTHR43684:SF3">
    <property type="entry name" value="PEROXISOMAL D3,D2-ENOYL-COA ISOMERASE"/>
    <property type="match status" value="1"/>
</dbReference>
<protein>
    <submittedName>
        <fullName evidence="1">Uncharacterized protein</fullName>
    </submittedName>
</protein>
<name>A0A507CJV5_9FUNG</name>
<dbReference type="Pfam" id="PF00378">
    <property type="entry name" value="ECH_1"/>
    <property type="match status" value="1"/>
</dbReference>
<dbReference type="PANTHER" id="PTHR43684">
    <property type="match status" value="1"/>
</dbReference>
<evidence type="ECO:0000313" key="2">
    <source>
        <dbReference type="Proteomes" id="UP000319731"/>
    </source>
</evidence>
<gene>
    <name evidence="1" type="ORF">SmJEL517_g00146</name>
</gene>
<dbReference type="STRING" id="1806994.A0A507CJV5"/>
<keyword evidence="2" id="KW-1185">Reference proteome</keyword>
<dbReference type="EMBL" id="QEAO01000001">
    <property type="protein sequence ID" value="TPX38145.1"/>
    <property type="molecule type" value="Genomic_DNA"/>
</dbReference>
<evidence type="ECO:0000313" key="1">
    <source>
        <dbReference type="EMBL" id="TPX38145.1"/>
    </source>
</evidence>
<dbReference type="RefSeq" id="XP_031027860.1">
    <property type="nucleotide sequence ID" value="XM_031166076.1"/>
</dbReference>
<dbReference type="OrthoDB" id="448450at2759"/>
<dbReference type="Gene3D" id="3.90.226.10">
    <property type="entry name" value="2-enoyl-CoA Hydratase, Chain A, domain 1"/>
    <property type="match status" value="1"/>
</dbReference>